<dbReference type="InterPro" id="IPR016181">
    <property type="entry name" value="Acyl_CoA_acyltransferase"/>
</dbReference>
<dbReference type="Pfam" id="PF00583">
    <property type="entry name" value="Acetyltransf_1"/>
    <property type="match status" value="1"/>
</dbReference>
<feature type="domain" description="N-acetyltransferase" evidence="1">
    <location>
        <begin position="3"/>
        <end position="156"/>
    </location>
</feature>
<sequence length="156" mass="17608">MLFRMTTMTAAYADQILLWSYEPPYDFYNSDQDEESLRELLENSYYAILDEEDQLYGFCCTGPSAQVPAGIPLGAYEEDLLDFGLGMKPEFTGKGLGKEFLPFVLASIAELHDHKPLRLTVAAFNQRAIRLYTGLGFTKVTSFDNRGTTFITMVQT</sequence>
<organism evidence="2 3">
    <name type="scientific">Paenibacillus solani</name>
    <dbReference type="NCBI Taxonomy" id="1705565"/>
    <lineage>
        <taxon>Bacteria</taxon>
        <taxon>Bacillati</taxon>
        <taxon>Bacillota</taxon>
        <taxon>Bacilli</taxon>
        <taxon>Bacillales</taxon>
        <taxon>Paenibacillaceae</taxon>
        <taxon>Paenibacillus</taxon>
    </lineage>
</organism>
<protein>
    <submittedName>
        <fullName evidence="2">GCN5 family acetyltransferase</fullName>
    </submittedName>
</protein>
<accession>A0A0M1P0P3</accession>
<dbReference type="GO" id="GO:0016747">
    <property type="term" value="F:acyltransferase activity, transferring groups other than amino-acyl groups"/>
    <property type="evidence" value="ECO:0007669"/>
    <property type="project" value="InterPro"/>
</dbReference>
<evidence type="ECO:0000313" key="2">
    <source>
        <dbReference type="EMBL" id="KOR88031.1"/>
    </source>
</evidence>
<dbReference type="PROSITE" id="PS51186">
    <property type="entry name" value="GNAT"/>
    <property type="match status" value="1"/>
</dbReference>
<dbReference type="OrthoDB" id="423921at2"/>
<keyword evidence="3" id="KW-1185">Reference proteome</keyword>
<evidence type="ECO:0000313" key="3">
    <source>
        <dbReference type="Proteomes" id="UP000036932"/>
    </source>
</evidence>
<gene>
    <name evidence="2" type="ORF">AM231_02000</name>
</gene>
<dbReference type="SUPFAM" id="SSF55729">
    <property type="entry name" value="Acyl-CoA N-acyltransferases (Nat)"/>
    <property type="match status" value="1"/>
</dbReference>
<dbReference type="InterPro" id="IPR000182">
    <property type="entry name" value="GNAT_dom"/>
</dbReference>
<evidence type="ECO:0000259" key="1">
    <source>
        <dbReference type="PROSITE" id="PS51186"/>
    </source>
</evidence>
<keyword evidence="2" id="KW-0808">Transferase</keyword>
<dbReference type="PATRIC" id="fig|1705565.3.peg.2259"/>
<dbReference type="Proteomes" id="UP000036932">
    <property type="component" value="Unassembled WGS sequence"/>
</dbReference>
<name>A0A0M1P0P3_9BACL</name>
<dbReference type="Gene3D" id="3.40.630.30">
    <property type="match status" value="1"/>
</dbReference>
<dbReference type="EMBL" id="LIUT01000001">
    <property type="protein sequence ID" value="KOR88031.1"/>
    <property type="molecule type" value="Genomic_DNA"/>
</dbReference>
<reference evidence="3" key="1">
    <citation type="submission" date="2015-08" db="EMBL/GenBank/DDBJ databases">
        <title>Genome sequencing project for genomic taxonomy and phylogenomics of Bacillus-like bacteria.</title>
        <authorList>
            <person name="Liu B."/>
            <person name="Wang J."/>
            <person name="Zhu Y."/>
            <person name="Liu G."/>
            <person name="Chen Q."/>
            <person name="Chen Z."/>
            <person name="Lan J."/>
            <person name="Che J."/>
            <person name="Ge C."/>
            <person name="Shi H."/>
            <person name="Pan Z."/>
            <person name="Liu X."/>
        </authorList>
    </citation>
    <scope>NUCLEOTIDE SEQUENCE [LARGE SCALE GENOMIC DNA]</scope>
    <source>
        <strain evidence="3">FJAT-22460</strain>
    </source>
</reference>
<dbReference type="AlphaFoldDB" id="A0A0M1P0P3"/>
<comment type="caution">
    <text evidence="2">The sequence shown here is derived from an EMBL/GenBank/DDBJ whole genome shotgun (WGS) entry which is preliminary data.</text>
</comment>
<proteinExistence type="predicted"/>